<evidence type="ECO:0000313" key="3">
    <source>
        <dbReference type="Proteomes" id="UP001341840"/>
    </source>
</evidence>
<proteinExistence type="predicted"/>
<feature type="compositionally biased region" description="Basic and acidic residues" evidence="1">
    <location>
        <begin position="73"/>
        <end position="88"/>
    </location>
</feature>
<dbReference type="Proteomes" id="UP001341840">
    <property type="component" value="Unassembled WGS sequence"/>
</dbReference>
<keyword evidence="3" id="KW-1185">Reference proteome</keyword>
<evidence type="ECO:0000313" key="2">
    <source>
        <dbReference type="EMBL" id="MED6218528.1"/>
    </source>
</evidence>
<name>A0ABU6ZBY6_9FABA</name>
<feature type="region of interest" description="Disordered" evidence="1">
    <location>
        <begin position="73"/>
        <end position="97"/>
    </location>
</feature>
<organism evidence="2 3">
    <name type="scientific">Stylosanthes scabra</name>
    <dbReference type="NCBI Taxonomy" id="79078"/>
    <lineage>
        <taxon>Eukaryota</taxon>
        <taxon>Viridiplantae</taxon>
        <taxon>Streptophyta</taxon>
        <taxon>Embryophyta</taxon>
        <taxon>Tracheophyta</taxon>
        <taxon>Spermatophyta</taxon>
        <taxon>Magnoliopsida</taxon>
        <taxon>eudicotyledons</taxon>
        <taxon>Gunneridae</taxon>
        <taxon>Pentapetalae</taxon>
        <taxon>rosids</taxon>
        <taxon>fabids</taxon>
        <taxon>Fabales</taxon>
        <taxon>Fabaceae</taxon>
        <taxon>Papilionoideae</taxon>
        <taxon>50 kb inversion clade</taxon>
        <taxon>dalbergioids sensu lato</taxon>
        <taxon>Dalbergieae</taxon>
        <taxon>Pterocarpus clade</taxon>
        <taxon>Stylosanthes</taxon>
    </lineage>
</organism>
<evidence type="ECO:0000256" key="1">
    <source>
        <dbReference type="SAM" id="MobiDB-lite"/>
    </source>
</evidence>
<accession>A0ABU6ZBY6</accession>
<protein>
    <submittedName>
        <fullName evidence="2">Uncharacterized protein</fullName>
    </submittedName>
</protein>
<sequence length="97" mass="11080">MEFVAGCRVLVNPFHPAIDSELRQTKFVESVVPRIQVILKSTKRDPWQGTTDSGSWSHSYKYPVVVLGEDKQRAKMAEVEDGERDMRQRSKASRLGM</sequence>
<gene>
    <name evidence="2" type="ORF">PIB30_027454</name>
</gene>
<comment type="caution">
    <text evidence="2">The sequence shown here is derived from an EMBL/GenBank/DDBJ whole genome shotgun (WGS) entry which is preliminary data.</text>
</comment>
<reference evidence="2 3" key="1">
    <citation type="journal article" date="2023" name="Plants (Basel)">
        <title>Bridging the Gap: Combining Genomics and Transcriptomics Approaches to Understand Stylosanthes scabra, an Orphan Legume from the Brazilian Caatinga.</title>
        <authorList>
            <person name="Ferreira-Neto J.R.C."/>
            <person name="da Silva M.D."/>
            <person name="Binneck E."/>
            <person name="de Melo N.F."/>
            <person name="da Silva R.H."/>
            <person name="de Melo A.L.T.M."/>
            <person name="Pandolfi V."/>
            <person name="Bustamante F.O."/>
            <person name="Brasileiro-Vidal A.C."/>
            <person name="Benko-Iseppon A.M."/>
        </authorList>
    </citation>
    <scope>NUCLEOTIDE SEQUENCE [LARGE SCALE GENOMIC DNA]</scope>
    <source>
        <tissue evidence="2">Leaves</tissue>
    </source>
</reference>
<dbReference type="EMBL" id="JASCZI010271966">
    <property type="protein sequence ID" value="MED6218528.1"/>
    <property type="molecule type" value="Genomic_DNA"/>
</dbReference>
<feature type="non-terminal residue" evidence="2">
    <location>
        <position position="97"/>
    </location>
</feature>